<gene>
    <name evidence="1" type="ORF">RM541_13705</name>
</gene>
<proteinExistence type="predicted"/>
<dbReference type="Proteomes" id="UP001253848">
    <property type="component" value="Unassembled WGS sequence"/>
</dbReference>
<dbReference type="EMBL" id="JAVRHN010000010">
    <property type="protein sequence ID" value="MDT0687422.1"/>
    <property type="molecule type" value="Genomic_DNA"/>
</dbReference>
<protein>
    <submittedName>
        <fullName evidence="1">Uncharacterized protein</fullName>
    </submittedName>
</protein>
<keyword evidence="2" id="KW-1185">Reference proteome</keyword>
<evidence type="ECO:0000313" key="1">
    <source>
        <dbReference type="EMBL" id="MDT0687422.1"/>
    </source>
</evidence>
<sequence>MEKDIITICFGEILWNVFPDEERINAAPLNVASCMGTPEFKPE</sequence>
<organism evidence="1 2">
    <name type="scientific">Autumnicola psychrophila</name>
    <dbReference type="NCBI Taxonomy" id="3075592"/>
    <lineage>
        <taxon>Bacteria</taxon>
        <taxon>Pseudomonadati</taxon>
        <taxon>Bacteroidota</taxon>
        <taxon>Flavobacteriia</taxon>
        <taxon>Flavobacteriales</taxon>
        <taxon>Flavobacteriaceae</taxon>
        <taxon>Autumnicola</taxon>
    </lineage>
</organism>
<name>A0ABU3DUN9_9FLAO</name>
<evidence type="ECO:0000313" key="2">
    <source>
        <dbReference type="Proteomes" id="UP001253848"/>
    </source>
</evidence>
<dbReference type="RefSeq" id="WP_311500705.1">
    <property type="nucleotide sequence ID" value="NZ_JAVRHN010000010.1"/>
</dbReference>
<accession>A0ABU3DUN9</accession>
<reference evidence="1 2" key="1">
    <citation type="submission" date="2023-09" db="EMBL/GenBank/DDBJ databases">
        <authorList>
            <person name="Rey-Velasco X."/>
        </authorList>
    </citation>
    <scope>NUCLEOTIDE SEQUENCE [LARGE SCALE GENOMIC DNA]</scope>
    <source>
        <strain evidence="1 2">F225</strain>
    </source>
</reference>
<comment type="caution">
    <text evidence="1">The sequence shown here is derived from an EMBL/GenBank/DDBJ whole genome shotgun (WGS) entry which is preliminary data.</text>
</comment>